<reference evidence="1" key="1">
    <citation type="journal article" date="2011" name="PLoS Biol.">
        <title>Gene gain and loss during evolution of obligate parasitism in the white rust pathogen of Arabidopsis thaliana.</title>
        <authorList>
            <person name="Kemen E."/>
            <person name="Gardiner A."/>
            <person name="Schultz-Larsen T."/>
            <person name="Kemen A.C."/>
            <person name="Balmuth A.L."/>
            <person name="Robert-Seilaniantz A."/>
            <person name="Bailey K."/>
            <person name="Holub E."/>
            <person name="Studholme D.J."/>
            <person name="Maclean D."/>
            <person name="Jones J.D."/>
        </authorList>
    </citation>
    <scope>NUCLEOTIDE SEQUENCE</scope>
</reference>
<dbReference type="EMBL" id="FR824402">
    <property type="protein sequence ID" value="CCA26202.1"/>
    <property type="molecule type" value="Genomic_DNA"/>
</dbReference>
<dbReference type="Gene3D" id="3.30.420.10">
    <property type="entry name" value="Ribonuclease H-like superfamily/Ribonuclease H"/>
    <property type="match status" value="1"/>
</dbReference>
<evidence type="ECO:0000313" key="1">
    <source>
        <dbReference type="EMBL" id="CCA26202.1"/>
    </source>
</evidence>
<organism evidence="1">
    <name type="scientific">Albugo laibachii Nc14</name>
    <dbReference type="NCBI Taxonomy" id="890382"/>
    <lineage>
        <taxon>Eukaryota</taxon>
        <taxon>Sar</taxon>
        <taxon>Stramenopiles</taxon>
        <taxon>Oomycota</taxon>
        <taxon>Peronosporomycetes</taxon>
        <taxon>Albuginales</taxon>
        <taxon>Albuginaceae</taxon>
        <taxon>Albugo</taxon>
    </lineage>
</organism>
<sequence>MARHRGVNATAKSIMDLFYCIGLRQDVVEFVEHCLHSMVVVGERVPRPLGAALRATKPNEVLHFDFLTMSQVSNGSKYILVLKDGMSGFCELIPWKQDDAETVVH</sequence>
<proteinExistence type="predicted"/>
<dbReference type="SUPFAM" id="SSF53098">
    <property type="entry name" value="Ribonuclease H-like"/>
    <property type="match status" value="1"/>
</dbReference>
<protein>
    <submittedName>
        <fullName evidence="1">AlNc14C357G10959 protein</fullName>
    </submittedName>
</protein>
<dbReference type="HOGENOM" id="CLU_2241631_0_0_1"/>
<accession>F0WXK8</accession>
<dbReference type="InterPro" id="IPR012337">
    <property type="entry name" value="RNaseH-like_sf"/>
</dbReference>
<reference evidence="1" key="2">
    <citation type="submission" date="2011-02" db="EMBL/GenBank/DDBJ databases">
        <authorList>
            <person name="MacLean D."/>
        </authorList>
    </citation>
    <scope>NUCLEOTIDE SEQUENCE</scope>
</reference>
<name>F0WXK8_9STRA</name>
<gene>
    <name evidence="1" type="primary">AlNc14C357G10959</name>
    <name evidence="1" type="ORF">ALNC14_123460</name>
</gene>
<dbReference type="AlphaFoldDB" id="F0WXK8"/>
<dbReference type="InterPro" id="IPR036397">
    <property type="entry name" value="RNaseH_sf"/>
</dbReference>
<dbReference type="GO" id="GO:0003676">
    <property type="term" value="F:nucleic acid binding"/>
    <property type="evidence" value="ECO:0007669"/>
    <property type="project" value="InterPro"/>
</dbReference>